<reference evidence="10" key="1">
    <citation type="journal article" date="2019" name="Int. J. Syst. Evol. Microbiol.">
        <title>The Global Catalogue of Microorganisms (GCM) 10K type strain sequencing project: providing services to taxonomists for standard genome sequencing and annotation.</title>
        <authorList>
            <consortium name="The Broad Institute Genomics Platform"/>
            <consortium name="The Broad Institute Genome Sequencing Center for Infectious Disease"/>
            <person name="Wu L."/>
            <person name="Ma J."/>
        </authorList>
    </citation>
    <scope>NUCLEOTIDE SEQUENCE [LARGE SCALE GENOMIC DNA]</scope>
    <source>
        <strain evidence="10">CCUG 53903</strain>
    </source>
</reference>
<proteinExistence type="inferred from homology"/>
<dbReference type="PROSITE" id="PS50928">
    <property type="entry name" value="ABC_TM1"/>
    <property type="match status" value="1"/>
</dbReference>
<dbReference type="CDD" id="cd06261">
    <property type="entry name" value="TM_PBP2"/>
    <property type="match status" value="1"/>
</dbReference>
<keyword evidence="6 7" id="KW-0472">Membrane</keyword>
<keyword evidence="10" id="KW-1185">Reference proteome</keyword>
<evidence type="ECO:0000313" key="10">
    <source>
        <dbReference type="Proteomes" id="UP001596058"/>
    </source>
</evidence>
<feature type="transmembrane region" description="Helical" evidence="7">
    <location>
        <begin position="144"/>
        <end position="165"/>
    </location>
</feature>
<feature type="transmembrane region" description="Helical" evidence="7">
    <location>
        <begin position="186"/>
        <end position="208"/>
    </location>
</feature>
<feature type="transmembrane region" description="Helical" evidence="7">
    <location>
        <begin position="245"/>
        <end position="268"/>
    </location>
</feature>
<name>A0ABW1CWH7_9ACTN</name>
<dbReference type="PANTHER" id="PTHR43744">
    <property type="entry name" value="ABC TRANSPORTER PERMEASE PROTEIN MG189-RELATED-RELATED"/>
    <property type="match status" value="1"/>
</dbReference>
<evidence type="ECO:0000259" key="8">
    <source>
        <dbReference type="PROSITE" id="PS50928"/>
    </source>
</evidence>
<evidence type="ECO:0000256" key="2">
    <source>
        <dbReference type="ARBA" id="ARBA00022448"/>
    </source>
</evidence>
<dbReference type="Pfam" id="PF00528">
    <property type="entry name" value="BPD_transp_1"/>
    <property type="match status" value="1"/>
</dbReference>
<evidence type="ECO:0000313" key="9">
    <source>
        <dbReference type="EMBL" id="MFC5829954.1"/>
    </source>
</evidence>
<evidence type="ECO:0000256" key="1">
    <source>
        <dbReference type="ARBA" id="ARBA00004651"/>
    </source>
</evidence>
<dbReference type="InterPro" id="IPR035906">
    <property type="entry name" value="MetI-like_sf"/>
</dbReference>
<comment type="similarity">
    <text evidence="7">Belongs to the binding-protein-dependent transport system permease family.</text>
</comment>
<feature type="transmembrane region" description="Helical" evidence="7">
    <location>
        <begin position="12"/>
        <end position="34"/>
    </location>
</feature>
<dbReference type="InterPro" id="IPR000515">
    <property type="entry name" value="MetI-like"/>
</dbReference>
<keyword evidence="4 7" id="KW-0812">Transmembrane</keyword>
<keyword evidence="5 7" id="KW-1133">Transmembrane helix</keyword>
<feature type="domain" description="ABC transmembrane type-1" evidence="8">
    <location>
        <begin position="75"/>
        <end position="268"/>
    </location>
</feature>
<dbReference type="RefSeq" id="WP_379519446.1">
    <property type="nucleotide sequence ID" value="NZ_JBHSPA010000048.1"/>
</dbReference>
<evidence type="ECO:0000256" key="4">
    <source>
        <dbReference type="ARBA" id="ARBA00022692"/>
    </source>
</evidence>
<evidence type="ECO:0000256" key="5">
    <source>
        <dbReference type="ARBA" id="ARBA00022989"/>
    </source>
</evidence>
<gene>
    <name evidence="9" type="ORF">ACFPZ3_39350</name>
</gene>
<evidence type="ECO:0000256" key="6">
    <source>
        <dbReference type="ARBA" id="ARBA00023136"/>
    </source>
</evidence>
<dbReference type="SUPFAM" id="SSF161098">
    <property type="entry name" value="MetI-like"/>
    <property type="match status" value="1"/>
</dbReference>
<protein>
    <submittedName>
        <fullName evidence="9">Carbohydrate ABC transporter permease</fullName>
    </submittedName>
</protein>
<keyword evidence="2 7" id="KW-0813">Transport</keyword>
<dbReference type="Gene3D" id="1.10.3720.10">
    <property type="entry name" value="MetI-like"/>
    <property type="match status" value="1"/>
</dbReference>
<keyword evidence="3" id="KW-1003">Cell membrane</keyword>
<feature type="transmembrane region" description="Helical" evidence="7">
    <location>
        <begin position="79"/>
        <end position="98"/>
    </location>
</feature>
<comment type="subcellular location">
    <subcellularLocation>
        <location evidence="1 7">Cell membrane</location>
        <topology evidence="1 7">Multi-pass membrane protein</topology>
    </subcellularLocation>
</comment>
<dbReference type="EMBL" id="JBHSPA010000048">
    <property type="protein sequence ID" value="MFC5829954.1"/>
    <property type="molecule type" value="Genomic_DNA"/>
</dbReference>
<accession>A0ABW1CWH7</accession>
<feature type="transmembrane region" description="Helical" evidence="7">
    <location>
        <begin position="110"/>
        <end position="132"/>
    </location>
</feature>
<dbReference type="Proteomes" id="UP001596058">
    <property type="component" value="Unassembled WGS sequence"/>
</dbReference>
<comment type="caution">
    <text evidence="9">The sequence shown here is derived from an EMBL/GenBank/DDBJ whole genome shotgun (WGS) entry which is preliminary data.</text>
</comment>
<organism evidence="9 10">
    <name type="scientific">Nonomuraea insulae</name>
    <dbReference type="NCBI Taxonomy" id="1616787"/>
    <lineage>
        <taxon>Bacteria</taxon>
        <taxon>Bacillati</taxon>
        <taxon>Actinomycetota</taxon>
        <taxon>Actinomycetes</taxon>
        <taxon>Streptosporangiales</taxon>
        <taxon>Streptosporangiaceae</taxon>
        <taxon>Nonomuraea</taxon>
    </lineage>
</organism>
<dbReference type="PANTHER" id="PTHR43744:SF12">
    <property type="entry name" value="ABC TRANSPORTER PERMEASE PROTEIN MG189-RELATED"/>
    <property type="match status" value="1"/>
</dbReference>
<evidence type="ECO:0000256" key="3">
    <source>
        <dbReference type="ARBA" id="ARBA00022475"/>
    </source>
</evidence>
<sequence>MKPHLLPHQRAKILPTLVLLVGALYCLVPVVWVITASTKSSADLFSTFSFAPGTGLLDNLRDLFAYGDGQFVRWAANSALYAVVGSAASTLISTLAGYAMAKYEFRGRGALFYAILAGVLVPGMTLAVPQYLIMSELNLVGSYWSVLLPGLISPFGIYLARVYALSSVPDATLEAARIDGASEYRIFGAIGLPMMLPGMVTIFMLQFVGTWNNFLLPYIMLSDESKFPITVGLYTLLFKGSSEPAMYSLAIVGAAVSVIPLVALLLFLQRFWRLDLLSGGLKG</sequence>
<evidence type="ECO:0000256" key="7">
    <source>
        <dbReference type="RuleBase" id="RU363032"/>
    </source>
</evidence>